<dbReference type="EMBL" id="BAABLW010000002">
    <property type="protein sequence ID" value="GAA4912749.1"/>
    <property type="molecule type" value="Genomic_DNA"/>
</dbReference>
<dbReference type="Pfam" id="PF12849">
    <property type="entry name" value="PBP_like_2"/>
    <property type="match status" value="1"/>
</dbReference>
<evidence type="ECO:0000256" key="1">
    <source>
        <dbReference type="ARBA" id="ARBA00022729"/>
    </source>
</evidence>
<dbReference type="PROSITE" id="PS51257">
    <property type="entry name" value="PROKAR_LIPOPROTEIN"/>
    <property type="match status" value="1"/>
</dbReference>
<dbReference type="CDD" id="cd13654">
    <property type="entry name" value="PBP2_phosphate_like_2"/>
    <property type="match status" value="1"/>
</dbReference>
<dbReference type="SUPFAM" id="SSF53850">
    <property type="entry name" value="Periplasmic binding protein-like II"/>
    <property type="match status" value="1"/>
</dbReference>
<dbReference type="PANTHER" id="PTHR30570">
    <property type="entry name" value="PERIPLASMIC PHOSPHATE BINDING COMPONENT OF PHOSPHATE ABC TRANSPORTER"/>
    <property type="match status" value="1"/>
</dbReference>
<dbReference type="Proteomes" id="UP001500368">
    <property type="component" value="Unassembled WGS sequence"/>
</dbReference>
<keyword evidence="1 2" id="KW-0732">Signal</keyword>
<feature type="signal peptide" evidence="2">
    <location>
        <begin position="1"/>
        <end position="25"/>
    </location>
</feature>
<gene>
    <name evidence="4" type="ORF">GCM10025790_04210</name>
</gene>
<feature type="chain" id="PRO_5047125403" evidence="2">
    <location>
        <begin position="26"/>
        <end position="330"/>
    </location>
</feature>
<evidence type="ECO:0000313" key="4">
    <source>
        <dbReference type="EMBL" id="GAA4912749.1"/>
    </source>
</evidence>
<proteinExistence type="predicted"/>
<dbReference type="InterPro" id="IPR050811">
    <property type="entry name" value="Phosphate_ABC_transporter"/>
</dbReference>
<dbReference type="InterPro" id="IPR024370">
    <property type="entry name" value="PBP_domain"/>
</dbReference>
<feature type="domain" description="PBP" evidence="3">
    <location>
        <begin position="26"/>
        <end position="262"/>
    </location>
</feature>
<organism evidence="4 5">
    <name type="scientific">Nesterenkonia rhizosphaerae</name>
    <dbReference type="NCBI Taxonomy" id="1348272"/>
    <lineage>
        <taxon>Bacteria</taxon>
        <taxon>Bacillati</taxon>
        <taxon>Actinomycetota</taxon>
        <taxon>Actinomycetes</taxon>
        <taxon>Micrococcales</taxon>
        <taxon>Micrococcaceae</taxon>
        <taxon>Nesterenkonia</taxon>
    </lineage>
</organism>
<dbReference type="Gene3D" id="3.40.190.10">
    <property type="entry name" value="Periplasmic binding protein-like II"/>
    <property type="match status" value="2"/>
</dbReference>
<keyword evidence="5" id="KW-1185">Reference proteome</keyword>
<name>A0ABP9FQ66_9MICC</name>
<comment type="caution">
    <text evidence="4">The sequence shown here is derived from an EMBL/GenBank/DDBJ whole genome shotgun (WGS) entry which is preliminary data.</text>
</comment>
<dbReference type="RefSeq" id="WP_345476440.1">
    <property type="nucleotide sequence ID" value="NZ_BAABLW010000002.1"/>
</dbReference>
<dbReference type="PANTHER" id="PTHR30570:SF1">
    <property type="entry name" value="PHOSPHATE-BINDING PROTEIN PSTS"/>
    <property type="match status" value="1"/>
</dbReference>
<reference evidence="5" key="1">
    <citation type="journal article" date="2019" name="Int. J. Syst. Evol. Microbiol.">
        <title>The Global Catalogue of Microorganisms (GCM) 10K type strain sequencing project: providing services to taxonomists for standard genome sequencing and annotation.</title>
        <authorList>
            <consortium name="The Broad Institute Genomics Platform"/>
            <consortium name="The Broad Institute Genome Sequencing Center for Infectious Disease"/>
            <person name="Wu L."/>
            <person name="Ma J."/>
        </authorList>
    </citation>
    <scope>NUCLEOTIDE SEQUENCE [LARGE SCALE GENOMIC DNA]</scope>
    <source>
        <strain evidence="5">JCM 19129</strain>
    </source>
</reference>
<evidence type="ECO:0000256" key="2">
    <source>
        <dbReference type="SAM" id="SignalP"/>
    </source>
</evidence>
<protein>
    <submittedName>
        <fullName evidence="4">PstS family phosphate ABC transporter substrate-binding protein</fullName>
    </submittedName>
</protein>
<accession>A0ABP9FQ66</accession>
<sequence length="330" mass="36230">MSRTIRGRSVAALFIAAGLGISACAAGEAHAGQTVLISGSSTVAPITELVAREGGFDVEISAEGTTDGFQRFCTGQTDVNNASEAIPGEGQPLDLLSLCQENEVEFIELPIGIDTLTVVRHLDNEFAASMTMDELQEVWAPDSEVTTWSQIRPEWPDEEIELAGRPPGSGTFDYFTHHVVGQTGEIRDDYFATDDLDELMDWVAEHENALAFMGIGNYYSAGDDESREEVSTVSVDGVVPTLENAQNGSYPLTRPLFIYVSVQALEEKSSVGEFVEHYLENTHETLPRTFFYRLPGDAYESVQQRYEDTVTGSLYEGDPFRAESVTELLR</sequence>
<evidence type="ECO:0000259" key="3">
    <source>
        <dbReference type="Pfam" id="PF12849"/>
    </source>
</evidence>
<evidence type="ECO:0000313" key="5">
    <source>
        <dbReference type="Proteomes" id="UP001500368"/>
    </source>
</evidence>